<dbReference type="RefSeq" id="WP_310520021.1">
    <property type="nucleotide sequence ID" value="NZ_BAABBS010000003.1"/>
</dbReference>
<organism evidence="2 3">
    <name type="scientific">Agromyces indicus</name>
    <dbReference type="NCBI Taxonomy" id="758919"/>
    <lineage>
        <taxon>Bacteria</taxon>
        <taxon>Bacillati</taxon>
        <taxon>Actinomycetota</taxon>
        <taxon>Actinomycetes</taxon>
        <taxon>Micrococcales</taxon>
        <taxon>Microbacteriaceae</taxon>
        <taxon>Agromyces</taxon>
    </lineage>
</organism>
<evidence type="ECO:0000256" key="1">
    <source>
        <dbReference type="SAM" id="MobiDB-lite"/>
    </source>
</evidence>
<feature type="compositionally biased region" description="Acidic residues" evidence="1">
    <location>
        <begin position="608"/>
        <end position="621"/>
    </location>
</feature>
<dbReference type="EMBL" id="JAVKGS010000001">
    <property type="protein sequence ID" value="MDR5691401.1"/>
    <property type="molecule type" value="Genomic_DNA"/>
</dbReference>
<keyword evidence="3" id="KW-1185">Reference proteome</keyword>
<feature type="region of interest" description="Disordered" evidence="1">
    <location>
        <begin position="604"/>
        <end position="626"/>
    </location>
</feature>
<sequence length="1315" mass="140050">MDALDLGPSGGRRDIPLSDDMAVRAVRVRALDGRAIDVDLKPAGPDLAFAEEIVVTVDTAALAVASGSEVKPLVVRVEDEEGRPIGGAEVRVLGTTVAGVTEDHGRLELLVSRADLFVEVRLFDESTVVEVPAHVGDFDVVLANLEPGAIDVTPRLPSEQAFVTSGEFSQDLGASGTPLFTPDRSVQESSALVVVRLEEPAISPPLRPADLELYSEDRSFEAAADTGAALPDRQASHLPPEPAKPVVASSKLDVRRLLRGETAVPRPAATSRFKVPAKRFEELFARELTDRSDLYDIALDTLSVARRRPVRGADPIRWFDPASRQESSTIVRGHLVRFVQRWRADGYSFGRLLHSLALAPGQAKSIAVVDWRRDETGSKSDSVMTRDTLTAEIDRSRTVTEDVDSVLRETLSGTSSSFSVGGGLAGGGGATGAPGGTGASGSGGIGIGVGYATASAEQDSYRSLAASMQQGLRDRTAQAATAVREQRTTVVRTVSQTERSQAVTEVIANHNRNHAMTVLYFEVLRHLVVSTEVAEVTPCLFVPLPTVPFTAESALAHRARLEPITDPQYRGGYDAARRLLLPPAPPAPLRVIRGSFELATIASSPKEADEDEPQQEPDDAETPPYARLELRAVLTDGRRSLPMDVDLASEHLGDRRWLFAFQSMSDSAIPVNGIRSLEIRFLDRAPSASGPFRIAELEVSGAGEDGEVSLARSVGTTALRNARVVTPIVVPRTPTTEAEDALAVRELLGHLNQQRIRFHKAIWAGFDRDELFAMLDERLMPGDRSTSRSLASVVRPEPVAFIGNSMVFPVVPGVDMDGIGGNDLIDRYRVAIAEQRVTLPTGGVFAEAVLGTSEAAEKIDDSRFWKWDEHPLDLPSELQPVSLDSRASDMHLDITPAGPSLISMQQPSAAPDPSGLAPALAAIARGDAFRDVTAVDRVTQNSIDALRQAVQTAQALGEKAGENATTAFSKYTEAQTQRHQAEATQRDIATLEQARRSGLVDGPTAGRIAERILTRGTGTSDSGSAGSGTGTAGSAAPNSDGGSGGATGSTGGGSPSTTPSDSSAIPSASGAAPAPAGSASDARPRRRSTHRPRPRTVPTQTTPRGDPGEHPGTDEPWAATVKAVGAATDLYASSDTGPRFIGRLQWRLALATTPSGVLFPLRSSWRVLEITPVWGRTLKFEAQYEYRSWLEGEGPSASHLHRSEFTAVVHGKEVEVASSLGASFAVPGTGLSLEWSSSRTHADSRSGTFRVALTATSLRSIAQGDEPARTQILTQWDRSDFQQIEAGQLSVDRTHIDGGSGTIHVMNLAPVLDPR</sequence>
<protein>
    <submittedName>
        <fullName evidence="2">Uncharacterized protein</fullName>
    </submittedName>
</protein>
<reference evidence="3" key="1">
    <citation type="submission" date="2023-07" db="EMBL/GenBank/DDBJ databases">
        <title>Description of three actinobacteria isolated from air of manufacturing shop in a pharmaceutical factory.</title>
        <authorList>
            <person name="Zhang D.-F."/>
        </authorList>
    </citation>
    <scope>NUCLEOTIDE SEQUENCE [LARGE SCALE GENOMIC DNA]</scope>
    <source>
        <strain evidence="3">CCTCC AB 2011122</strain>
    </source>
</reference>
<feature type="compositionally biased region" description="Basic residues" evidence="1">
    <location>
        <begin position="1084"/>
        <end position="1094"/>
    </location>
</feature>
<evidence type="ECO:0000313" key="2">
    <source>
        <dbReference type="EMBL" id="MDR5691401.1"/>
    </source>
</evidence>
<comment type="caution">
    <text evidence="2">The sequence shown here is derived from an EMBL/GenBank/DDBJ whole genome shotgun (WGS) entry which is preliminary data.</text>
</comment>
<evidence type="ECO:0000313" key="3">
    <source>
        <dbReference type="Proteomes" id="UP001260072"/>
    </source>
</evidence>
<feature type="region of interest" description="Disordered" evidence="1">
    <location>
        <begin position="995"/>
        <end position="1116"/>
    </location>
</feature>
<feature type="compositionally biased region" description="Low complexity" evidence="1">
    <location>
        <begin position="1055"/>
        <end position="1081"/>
    </location>
</feature>
<gene>
    <name evidence="2" type="ORF">RH861_04915</name>
</gene>
<name>A0ABU1FIW7_9MICO</name>
<feature type="compositionally biased region" description="Gly residues" evidence="1">
    <location>
        <begin position="1041"/>
        <end position="1054"/>
    </location>
</feature>
<accession>A0ABU1FIW7</accession>
<dbReference type="Proteomes" id="UP001260072">
    <property type="component" value="Unassembled WGS sequence"/>
</dbReference>
<proteinExistence type="predicted"/>